<feature type="signal peptide" evidence="4">
    <location>
        <begin position="1"/>
        <end position="24"/>
    </location>
</feature>
<dbReference type="InterPro" id="IPR016007">
    <property type="entry name" value="Alpha_rhamnosid"/>
</dbReference>
<dbReference type="InterPro" id="IPR013737">
    <property type="entry name" value="Bac_rhamnosid_N"/>
</dbReference>
<dbReference type="Pfam" id="PF17389">
    <property type="entry name" value="Bac_rhamnosid6H"/>
    <property type="match status" value="1"/>
</dbReference>
<comment type="caution">
    <text evidence="9">The sequence shown here is derived from an EMBL/GenBank/DDBJ whole genome shotgun (WGS) entry which is preliminary data.</text>
</comment>
<evidence type="ECO:0000313" key="9">
    <source>
        <dbReference type="EMBL" id="TWT36978.1"/>
    </source>
</evidence>
<dbReference type="InterPro" id="IPR035396">
    <property type="entry name" value="Bac_rhamnosid6H"/>
</dbReference>
<dbReference type="Proteomes" id="UP000316714">
    <property type="component" value="Unassembled WGS sequence"/>
</dbReference>
<evidence type="ECO:0000256" key="3">
    <source>
        <dbReference type="ARBA" id="ARBA00022801"/>
    </source>
</evidence>
<evidence type="ECO:0000259" key="8">
    <source>
        <dbReference type="Pfam" id="PF17390"/>
    </source>
</evidence>
<dbReference type="GO" id="GO:0030596">
    <property type="term" value="F:alpha-L-rhamnosidase activity"/>
    <property type="evidence" value="ECO:0007669"/>
    <property type="project" value="UniProtKB-EC"/>
</dbReference>
<evidence type="ECO:0000256" key="2">
    <source>
        <dbReference type="ARBA" id="ARBA00012652"/>
    </source>
</evidence>
<dbReference type="AlphaFoldDB" id="A0A5C5VED7"/>
<dbReference type="RefSeq" id="WP_146564319.1">
    <property type="nucleotide sequence ID" value="NZ_SIHJ01000001.1"/>
</dbReference>
<name>A0A5C5VED7_9BACT</name>
<feature type="domain" description="Alpha-L-rhamnosidase C-terminal" evidence="8">
    <location>
        <begin position="961"/>
        <end position="1033"/>
    </location>
</feature>
<dbReference type="Pfam" id="PF25788">
    <property type="entry name" value="Ig_Rha78A_N"/>
    <property type="match status" value="1"/>
</dbReference>
<dbReference type="InterPro" id="IPR013783">
    <property type="entry name" value="Ig-like_fold"/>
</dbReference>
<evidence type="ECO:0000313" key="10">
    <source>
        <dbReference type="Proteomes" id="UP000316714"/>
    </source>
</evidence>
<feature type="domain" description="Alpha-L-rhamnosidase six-hairpin glycosidase" evidence="7">
    <location>
        <begin position="622"/>
        <end position="958"/>
    </location>
</feature>
<dbReference type="InterPro" id="IPR035398">
    <property type="entry name" value="Bac_rhamnosid_C"/>
</dbReference>
<feature type="domain" description="Alpha-L-rhamnosidase concanavalin-like" evidence="5">
    <location>
        <begin position="520"/>
        <end position="615"/>
    </location>
</feature>
<evidence type="ECO:0000259" key="5">
    <source>
        <dbReference type="Pfam" id="PF05592"/>
    </source>
</evidence>
<dbReference type="GO" id="GO:0005975">
    <property type="term" value="P:carbohydrate metabolic process"/>
    <property type="evidence" value="ECO:0007669"/>
    <property type="project" value="InterPro"/>
</dbReference>
<keyword evidence="3" id="KW-0378">Hydrolase</keyword>
<accession>A0A5C5VED7</accession>
<dbReference type="InterPro" id="IPR008928">
    <property type="entry name" value="6-hairpin_glycosidase_sf"/>
</dbReference>
<dbReference type="EMBL" id="SIHJ01000001">
    <property type="protein sequence ID" value="TWT36978.1"/>
    <property type="molecule type" value="Genomic_DNA"/>
</dbReference>
<dbReference type="Pfam" id="PF17390">
    <property type="entry name" value="Bac_rhamnosid_C"/>
    <property type="match status" value="1"/>
</dbReference>
<feature type="domain" description="Bacterial alpha-L-rhamnosidase N-terminal" evidence="6">
    <location>
        <begin position="338"/>
        <end position="503"/>
    </location>
</feature>
<dbReference type="SUPFAM" id="SSF48208">
    <property type="entry name" value="Six-hairpin glycosidases"/>
    <property type="match status" value="1"/>
</dbReference>
<feature type="chain" id="PRO_5022784296" description="alpha-L-rhamnosidase" evidence="4">
    <location>
        <begin position="25"/>
        <end position="1070"/>
    </location>
</feature>
<proteinExistence type="predicted"/>
<dbReference type="PANTHER" id="PTHR33307">
    <property type="entry name" value="ALPHA-RHAMNOSIDASE (EUROFUNG)"/>
    <property type="match status" value="1"/>
</dbReference>
<dbReference type="Gene3D" id="1.50.10.10">
    <property type="match status" value="1"/>
</dbReference>
<dbReference type="Pfam" id="PF08531">
    <property type="entry name" value="Bac_rhamnosid_N"/>
    <property type="match status" value="1"/>
</dbReference>
<organism evidence="9 10">
    <name type="scientific">Posidoniimonas corsicana</name>
    <dbReference type="NCBI Taxonomy" id="1938618"/>
    <lineage>
        <taxon>Bacteria</taxon>
        <taxon>Pseudomonadati</taxon>
        <taxon>Planctomycetota</taxon>
        <taxon>Planctomycetia</taxon>
        <taxon>Pirellulales</taxon>
        <taxon>Lacipirellulaceae</taxon>
        <taxon>Posidoniimonas</taxon>
    </lineage>
</organism>
<dbReference type="Gene3D" id="2.60.40.10">
    <property type="entry name" value="Immunoglobulins"/>
    <property type="match status" value="1"/>
</dbReference>
<dbReference type="EC" id="3.2.1.40" evidence="2"/>
<evidence type="ECO:0000256" key="1">
    <source>
        <dbReference type="ARBA" id="ARBA00001445"/>
    </source>
</evidence>
<keyword evidence="10" id="KW-1185">Reference proteome</keyword>
<evidence type="ECO:0000256" key="4">
    <source>
        <dbReference type="SAM" id="SignalP"/>
    </source>
</evidence>
<dbReference type="Gene3D" id="2.60.120.260">
    <property type="entry name" value="Galactose-binding domain-like"/>
    <property type="match status" value="3"/>
</dbReference>
<dbReference type="OrthoDB" id="9761045at2"/>
<protein>
    <recommendedName>
        <fullName evidence="2">alpha-L-rhamnosidase</fullName>
        <ecNumber evidence="2">3.2.1.40</ecNumber>
    </recommendedName>
</protein>
<keyword evidence="4" id="KW-0732">Signal</keyword>
<reference evidence="9 10" key="1">
    <citation type="submission" date="2019-02" db="EMBL/GenBank/DDBJ databases">
        <title>Deep-cultivation of Planctomycetes and their phenomic and genomic characterization uncovers novel biology.</title>
        <authorList>
            <person name="Wiegand S."/>
            <person name="Jogler M."/>
            <person name="Boedeker C."/>
            <person name="Pinto D."/>
            <person name="Vollmers J."/>
            <person name="Rivas-Marin E."/>
            <person name="Kohn T."/>
            <person name="Peeters S.H."/>
            <person name="Heuer A."/>
            <person name="Rast P."/>
            <person name="Oberbeckmann S."/>
            <person name="Bunk B."/>
            <person name="Jeske O."/>
            <person name="Meyerdierks A."/>
            <person name="Storesund J.E."/>
            <person name="Kallscheuer N."/>
            <person name="Luecker S."/>
            <person name="Lage O.M."/>
            <person name="Pohl T."/>
            <person name="Merkel B.J."/>
            <person name="Hornburger P."/>
            <person name="Mueller R.-W."/>
            <person name="Bruemmer F."/>
            <person name="Labrenz M."/>
            <person name="Spormann A.M."/>
            <person name="Op Den Camp H."/>
            <person name="Overmann J."/>
            <person name="Amann R."/>
            <person name="Jetten M.S.M."/>
            <person name="Mascher T."/>
            <person name="Medema M.H."/>
            <person name="Devos D.P."/>
            <person name="Kaster A.-K."/>
            <person name="Ovreas L."/>
            <person name="Rohde M."/>
            <person name="Galperin M.Y."/>
            <person name="Jogler C."/>
        </authorList>
    </citation>
    <scope>NUCLEOTIDE SEQUENCE [LARGE SCALE GENOMIC DNA]</scope>
    <source>
        <strain evidence="9 10">KOR34</strain>
    </source>
</reference>
<evidence type="ECO:0000259" key="7">
    <source>
        <dbReference type="Pfam" id="PF17389"/>
    </source>
</evidence>
<dbReference type="Gene3D" id="2.60.420.10">
    <property type="entry name" value="Maltose phosphorylase, domain 3"/>
    <property type="match status" value="1"/>
</dbReference>
<evidence type="ECO:0000259" key="6">
    <source>
        <dbReference type="Pfam" id="PF08531"/>
    </source>
</evidence>
<dbReference type="PROSITE" id="PS51257">
    <property type="entry name" value="PROKAR_LIPOPROTEIN"/>
    <property type="match status" value="1"/>
</dbReference>
<dbReference type="Pfam" id="PF05592">
    <property type="entry name" value="Bac_rhamnosid"/>
    <property type="match status" value="1"/>
</dbReference>
<sequence precursor="true">MPALLRGSSSILLLATACCLNAGAAALEVGDLRCQYRENPVGVDAEQPRLSWKLTSTARNQSQSAYQIQVATDADKLAAGEADLWDSGKVASSSTRDIPYDGKALSAHQRCVWRVRSWDADGQPGEYSEPAEWTVGILKQDQWQAEWIGYDASRADRRPPADLDGASWIWAADEEGKAAERGDFGFASTLEIPQDAKLESAVATLYGDDQVIVYVNGKRANVGVRRNRPFELDLLHVIEQGENDIRLACHNGSPESAGVIMKLVVKTDQGERTLVTSGDWSSVKSPSNEWRAAQRPADEGDHALVVAANGEGPWGEVGPSAQYLPPPAYLRVGFEITKPVKRALAYMAALGDCDARINGQRVTDDYFPSGWTDYNKRVYYRAYDVTHLLRQGDNAAGVVLADGWFSGHVGWGEQRDHYGDKPRFAGQLVVQYQDGTQQVLATGEAWRAGEGGTREADFLGGEVFDATREPTGWDAPGFDSSGWAEVDRGAAVDPLVQWHPAQPVEAIGEFSPQEITEPLPGVYVLNLGQNFAGVPRLKVKGRKGQAIHLRFGERLNPDGSLYLTNMRCARVTDTYVCSGQGTETWQPRHTFHGFQYVEVRGLDASPESGEVVGVALSSATPRVGSFECSDERVNQLVNNIYWTQRSNFIDIPTDCPQRDERLGWTGDAQVYIGAATLNCDVQAFFHKWLQDMTDSQRADGQYPKVAPEKVAGNDGGPAWADAGVICPLQLYETYGDREILARQYASMKKFVDFCRDRSKDGVLPPDRFHCYGDWLSINASTPNEVIYTAYYAHAADLLSQAAEVLGIENDAREYRELFHKVRNAFNEAYVKDDGSIHGDTQCCYTLAIVFDLVEGDKLNEASRRLVADIESRGGRLSTGFVGTKDLMHALDKIGRLDVACGLLTHEEYPGWLFSIKHGATSIWERWDGWTPDRGFQDPGMNSFAHYSFGAVYRWMVECLGGVKPTSPGYDQFVIAPYLPEDLEWVKVGYDSVHGPIESAWRRTDRGVTVQVTAPVNTTATIRLPSGDRDAISVDGKPLSECGLRVGDSTNDSTAVEIGSGSYEFVIAAES</sequence>
<comment type="catalytic activity">
    <reaction evidence="1">
        <text>Hydrolysis of terminal non-reducing alpha-L-rhamnose residues in alpha-L-rhamnosides.</text>
        <dbReference type="EC" id="3.2.1.40"/>
    </reaction>
</comment>
<dbReference type="PIRSF" id="PIRSF010631">
    <property type="entry name" value="A-rhamnsds"/>
    <property type="match status" value="1"/>
</dbReference>
<dbReference type="PANTHER" id="PTHR33307:SF6">
    <property type="entry name" value="ALPHA-RHAMNOSIDASE (EUROFUNG)-RELATED"/>
    <property type="match status" value="1"/>
</dbReference>
<gene>
    <name evidence="9" type="ORF">KOR34_19240</name>
</gene>
<dbReference type="InterPro" id="IPR012341">
    <property type="entry name" value="6hp_glycosidase-like_sf"/>
</dbReference>
<dbReference type="InterPro" id="IPR008902">
    <property type="entry name" value="Rhamnosid_concanavalin"/>
</dbReference>